<dbReference type="SUPFAM" id="SSF52507">
    <property type="entry name" value="Homo-oligomeric flavin-containing Cys decarboxylases, HFCD"/>
    <property type="match status" value="1"/>
</dbReference>
<evidence type="ECO:0000256" key="3">
    <source>
        <dbReference type="HAMAP-Rule" id="MF_02225"/>
    </source>
</evidence>
<dbReference type="GO" id="GO:0015941">
    <property type="term" value="P:pantothenate catabolic process"/>
    <property type="evidence" value="ECO:0007669"/>
    <property type="project" value="InterPro"/>
</dbReference>
<dbReference type="GO" id="GO:0046872">
    <property type="term" value="F:metal ion binding"/>
    <property type="evidence" value="ECO:0007669"/>
    <property type="project" value="UniProtKB-KW"/>
</dbReference>
<dbReference type="EC" id="4.1.1.36" evidence="3"/>
<feature type="binding site" evidence="3">
    <location>
        <position position="340"/>
    </location>
    <ligand>
        <name>CTP</name>
        <dbReference type="ChEBI" id="CHEBI:37563"/>
    </ligand>
</feature>
<comment type="function">
    <text evidence="3">Catalyzes two sequential steps in the biosynthesis of coenzyme A. In the first step cysteine is conjugated to 4'-phosphopantothenate to form 4-phosphopantothenoylcysteine. In the second step the latter compound is decarboxylated to form 4'-phosphopantotheine.</text>
</comment>
<comment type="cofactor">
    <cofactor evidence="3">
        <name>Mg(2+)</name>
        <dbReference type="ChEBI" id="CHEBI:18420"/>
    </cofactor>
</comment>
<dbReference type="UniPathway" id="UPA00241">
    <property type="reaction ID" value="UER00353"/>
</dbReference>
<evidence type="ECO:0000256" key="1">
    <source>
        <dbReference type="ARBA" id="ARBA00022793"/>
    </source>
</evidence>
<keyword evidence="3" id="KW-0479">Metal-binding</keyword>
<feature type="binding site" evidence="3">
    <location>
        <position position="281"/>
    </location>
    <ligand>
        <name>CTP</name>
        <dbReference type="ChEBI" id="CHEBI:37563"/>
    </ligand>
</feature>
<comment type="cofactor">
    <cofactor evidence="3">
        <name>FMN</name>
        <dbReference type="ChEBI" id="CHEBI:58210"/>
    </cofactor>
    <text evidence="3">Binds 1 FMN per subunit.</text>
</comment>
<dbReference type="Pfam" id="PF04127">
    <property type="entry name" value="DFP"/>
    <property type="match status" value="1"/>
</dbReference>
<keyword evidence="1 3" id="KW-0210">Decarboxylase</keyword>
<keyword evidence="3" id="KW-0460">Magnesium</keyword>
<sequence>MKNSLLKNKNIVLGVCGGIAAYKSVELLRRLVKLGARVRVIMTGSAARFVGPTTFAVLSENPVCLDLFAETDDAAIQHIAWADAAQAVVVAPATANMVAKMAGGIADDALSTFMLAVTCPVMICPSMNSNMFEHPATQRNLEQLAADGCRILAPGVGELACKTSGPGRLPEPEEIVDRLISYLTPDDLAGKRVLVTAGPTREAIDPVRFISNPSSGKMGYAIARAAENRGADVTLVSGPVALAPPLNVEMVPVVSVDQMAEAVFARMDQADVIIKVAAVSDYRPVVSEAHKVKKGDGDIQLALTRTTDILKTLGQRKRAGQILVGFAAETRDMETYAMQKVAAKNLDMIAANLIGPPDSGFAADTNRMTLFFADGRKASLDVMDKAAVAHRILDEVALMIRVGGNVSDPAAAPQEN</sequence>
<evidence type="ECO:0000313" key="8">
    <source>
        <dbReference type="Proteomes" id="UP000422108"/>
    </source>
</evidence>
<dbReference type="InterPro" id="IPR005252">
    <property type="entry name" value="CoaBC"/>
</dbReference>
<evidence type="ECO:0000256" key="2">
    <source>
        <dbReference type="ARBA" id="ARBA00023239"/>
    </source>
</evidence>
<feature type="active site" description="Proton donor" evidence="3">
    <location>
        <position position="161"/>
    </location>
</feature>
<dbReference type="GO" id="GO:0004632">
    <property type="term" value="F:phosphopantothenate--cysteine ligase activity"/>
    <property type="evidence" value="ECO:0007669"/>
    <property type="project" value="UniProtKB-UniRule"/>
</dbReference>
<keyword evidence="3 4" id="KW-0285">Flavoprotein</keyword>
<dbReference type="EMBL" id="AP021879">
    <property type="protein sequence ID" value="BBO89006.1"/>
    <property type="molecule type" value="Genomic_DNA"/>
</dbReference>
<dbReference type="GO" id="GO:0004633">
    <property type="term" value="F:phosphopantothenoylcysteine decarboxylase activity"/>
    <property type="evidence" value="ECO:0007669"/>
    <property type="project" value="UniProtKB-UniRule"/>
</dbReference>
<comment type="catalytic activity">
    <reaction evidence="3 4">
        <text>(R)-4'-phosphopantothenate + L-cysteine + CTP = N-[(R)-4-phosphopantothenoyl]-L-cysteine + CMP + diphosphate + H(+)</text>
        <dbReference type="Rhea" id="RHEA:19397"/>
        <dbReference type="ChEBI" id="CHEBI:10986"/>
        <dbReference type="ChEBI" id="CHEBI:15378"/>
        <dbReference type="ChEBI" id="CHEBI:33019"/>
        <dbReference type="ChEBI" id="CHEBI:35235"/>
        <dbReference type="ChEBI" id="CHEBI:37563"/>
        <dbReference type="ChEBI" id="CHEBI:59458"/>
        <dbReference type="ChEBI" id="CHEBI:60377"/>
        <dbReference type="EC" id="6.3.2.5"/>
    </reaction>
</comment>
<protein>
    <recommendedName>
        <fullName evidence="3">Coenzyme A biosynthesis bifunctional protein CoaBC</fullName>
    </recommendedName>
    <alternativeName>
        <fullName evidence="3">DNA/pantothenate metabolism flavoprotein</fullName>
    </alternativeName>
    <alternativeName>
        <fullName evidence="3">Phosphopantothenoylcysteine synthetase/decarboxylase</fullName>
        <shortName evidence="3">PPCS-PPCDC</shortName>
    </alternativeName>
    <domain>
        <recommendedName>
            <fullName evidence="3">Phosphopantothenoylcysteine decarboxylase</fullName>
            <shortName evidence="3">PPC decarboxylase</shortName>
            <shortName evidence="3">PPC-DC</shortName>
            <ecNumber evidence="3">4.1.1.36</ecNumber>
        </recommendedName>
        <alternativeName>
            <fullName evidence="3">CoaC</fullName>
        </alternativeName>
    </domain>
    <domain>
        <recommendedName>
            <fullName evidence="3">Phosphopantothenate--cysteine ligase</fullName>
            <ecNumber evidence="3">6.3.2.5</ecNumber>
        </recommendedName>
        <alternativeName>
            <fullName evidence="3">CoaB</fullName>
        </alternativeName>
        <alternativeName>
            <fullName evidence="3">Phosphopantothenoylcysteine synthetase</fullName>
            <shortName evidence="3">PPC synthetase</shortName>
            <shortName evidence="3">PPC-S</shortName>
        </alternativeName>
    </domain>
</protein>
<comment type="similarity">
    <text evidence="3 4">In the N-terminal section; belongs to the HFCD (homo-oligomeric flavin containing Cys decarboxylase) superfamily.</text>
</comment>
<comment type="pathway">
    <text evidence="3 4">Cofactor biosynthesis; coenzyme A biosynthesis; CoA from (R)-pantothenate: step 2/5.</text>
</comment>
<dbReference type="InterPro" id="IPR003382">
    <property type="entry name" value="Flavoprotein"/>
</dbReference>
<name>A0A5K8A957_9BACT</name>
<gene>
    <name evidence="3 7" type="primary">coaBC</name>
    <name evidence="7" type="ORF">DSCOOX_21860</name>
</gene>
<feature type="binding site" evidence="3">
    <location>
        <position position="326"/>
    </location>
    <ligand>
        <name>CTP</name>
        <dbReference type="ChEBI" id="CHEBI:37563"/>
    </ligand>
</feature>
<keyword evidence="3 4" id="KW-0288">FMN</keyword>
<dbReference type="InterPro" id="IPR036551">
    <property type="entry name" value="Flavin_trans-like"/>
</dbReference>
<feature type="domain" description="DNA/pantothenate metabolism flavoprotein C-terminal" evidence="6">
    <location>
        <begin position="188"/>
        <end position="397"/>
    </location>
</feature>
<reference evidence="7 8" key="1">
    <citation type="submission" date="2019-11" db="EMBL/GenBank/DDBJ databases">
        <title>Comparative genomics of hydrocarbon-degrading Desulfosarcina strains.</title>
        <authorList>
            <person name="Watanabe M."/>
            <person name="Kojima H."/>
            <person name="Fukui M."/>
        </authorList>
    </citation>
    <scope>NUCLEOTIDE SEQUENCE [LARGE SCALE GENOMIC DNA]</scope>
    <source>
        <strain evidence="8">oXyS1</strain>
    </source>
</reference>
<feature type="domain" description="Flavoprotein" evidence="5">
    <location>
        <begin position="9"/>
        <end position="181"/>
    </location>
</feature>
<feature type="binding site" evidence="3">
    <location>
        <position position="291"/>
    </location>
    <ligand>
        <name>CTP</name>
        <dbReference type="ChEBI" id="CHEBI:37563"/>
    </ligand>
</feature>
<keyword evidence="3 4" id="KW-0436">Ligase</keyword>
<feature type="region of interest" description="Phosphopantothenoylcysteine decarboxylase" evidence="3">
    <location>
        <begin position="1"/>
        <end position="192"/>
    </location>
</feature>
<dbReference type="Gene3D" id="3.40.50.1950">
    <property type="entry name" value="Flavin prenyltransferase-like"/>
    <property type="match status" value="1"/>
</dbReference>
<keyword evidence="3" id="KW-0511">Multifunctional enzyme</keyword>
<dbReference type="EC" id="6.3.2.5" evidence="3"/>
<dbReference type="Pfam" id="PF02441">
    <property type="entry name" value="Flavoprotein"/>
    <property type="match status" value="1"/>
</dbReference>
<dbReference type="GO" id="GO:0071513">
    <property type="term" value="C:phosphopantothenoylcysteine decarboxylase complex"/>
    <property type="evidence" value="ECO:0007669"/>
    <property type="project" value="TreeGrafter"/>
</dbReference>
<evidence type="ECO:0000313" key="7">
    <source>
        <dbReference type="EMBL" id="BBO89006.1"/>
    </source>
</evidence>
<evidence type="ECO:0000259" key="5">
    <source>
        <dbReference type="Pfam" id="PF02441"/>
    </source>
</evidence>
<dbReference type="Gene3D" id="3.40.50.10300">
    <property type="entry name" value="CoaB-like"/>
    <property type="match status" value="1"/>
</dbReference>
<comment type="similarity">
    <text evidence="3 4">In the C-terminal section; belongs to the PPC synthetase family.</text>
</comment>
<keyword evidence="8" id="KW-1185">Reference proteome</keyword>
<dbReference type="InterPro" id="IPR007085">
    <property type="entry name" value="DNA/pantothenate-metab_flavo_C"/>
</dbReference>
<comment type="caution">
    <text evidence="3">Lacks conserved residue(s) required for the propagation of feature annotation.</text>
</comment>
<accession>A0A5K8A957</accession>
<feature type="region of interest" description="Phosphopantothenate--cysteine ligase" evidence="3">
    <location>
        <begin position="193"/>
        <end position="416"/>
    </location>
</feature>
<dbReference type="PANTHER" id="PTHR14359:SF6">
    <property type="entry name" value="PHOSPHOPANTOTHENOYLCYSTEINE DECARBOXYLASE"/>
    <property type="match status" value="1"/>
</dbReference>
<keyword evidence="2 3" id="KW-0456">Lyase</keyword>
<dbReference type="Proteomes" id="UP000422108">
    <property type="component" value="Chromosome"/>
</dbReference>
<dbReference type="GO" id="GO:0010181">
    <property type="term" value="F:FMN binding"/>
    <property type="evidence" value="ECO:0007669"/>
    <property type="project" value="UniProtKB-UniRule"/>
</dbReference>
<evidence type="ECO:0000259" key="6">
    <source>
        <dbReference type="Pfam" id="PF04127"/>
    </source>
</evidence>
<dbReference type="InterPro" id="IPR035929">
    <property type="entry name" value="CoaB-like_sf"/>
</dbReference>
<dbReference type="AlphaFoldDB" id="A0A5K8A957"/>
<evidence type="ECO:0000256" key="4">
    <source>
        <dbReference type="RuleBase" id="RU364078"/>
    </source>
</evidence>
<dbReference type="SUPFAM" id="SSF102645">
    <property type="entry name" value="CoaB-like"/>
    <property type="match status" value="1"/>
</dbReference>
<organism evidence="7 8">
    <name type="scientific">Desulfosarcina ovata subsp. ovata</name>
    <dbReference type="NCBI Taxonomy" id="2752305"/>
    <lineage>
        <taxon>Bacteria</taxon>
        <taxon>Pseudomonadati</taxon>
        <taxon>Thermodesulfobacteriota</taxon>
        <taxon>Desulfobacteria</taxon>
        <taxon>Desulfobacterales</taxon>
        <taxon>Desulfosarcinaceae</taxon>
        <taxon>Desulfosarcina</taxon>
    </lineage>
</organism>
<feature type="binding site" evidence="3">
    <location>
        <position position="344"/>
    </location>
    <ligand>
        <name>CTP</name>
        <dbReference type="ChEBI" id="CHEBI:37563"/>
    </ligand>
</feature>
<dbReference type="HAMAP" id="MF_02225">
    <property type="entry name" value="CoaBC"/>
    <property type="match status" value="1"/>
</dbReference>
<dbReference type="NCBIfam" id="TIGR00521">
    <property type="entry name" value="coaBC_dfp"/>
    <property type="match status" value="1"/>
</dbReference>
<dbReference type="PANTHER" id="PTHR14359">
    <property type="entry name" value="HOMO-OLIGOMERIC FLAVIN CONTAINING CYS DECARBOXYLASE FAMILY"/>
    <property type="match status" value="1"/>
</dbReference>
<proteinExistence type="inferred from homology"/>
<dbReference type="RefSeq" id="WP_155310248.1">
    <property type="nucleotide sequence ID" value="NZ_AP021879.1"/>
</dbReference>
<comment type="catalytic activity">
    <reaction evidence="3 4">
        <text>N-[(R)-4-phosphopantothenoyl]-L-cysteine + H(+) = (R)-4'-phosphopantetheine + CO2</text>
        <dbReference type="Rhea" id="RHEA:16793"/>
        <dbReference type="ChEBI" id="CHEBI:15378"/>
        <dbReference type="ChEBI" id="CHEBI:16526"/>
        <dbReference type="ChEBI" id="CHEBI:59458"/>
        <dbReference type="ChEBI" id="CHEBI:61723"/>
        <dbReference type="EC" id="4.1.1.36"/>
    </reaction>
</comment>
<comment type="pathway">
    <text evidence="3 4">Cofactor biosynthesis; coenzyme A biosynthesis; CoA from (R)-pantothenate: step 3/5.</text>
</comment>
<dbReference type="GO" id="GO:0015937">
    <property type="term" value="P:coenzyme A biosynthetic process"/>
    <property type="evidence" value="ECO:0007669"/>
    <property type="project" value="UniProtKB-UniRule"/>
</dbReference>
<comment type="function">
    <text evidence="4">Catalyzes two steps in the biosynthesis of coenzyme A. In the first step cysteine is conjugated to 4'-phosphopantothenate to form 4-phosphopantothenoylcysteine, in the latter compound is decarboxylated to form 4'-phosphopantotheine.</text>
</comment>